<reference evidence="2" key="1">
    <citation type="submission" date="2018-05" db="EMBL/GenBank/DDBJ databases">
        <authorList>
            <person name="Lanie J.A."/>
            <person name="Ng W.-L."/>
            <person name="Kazmierczak K.M."/>
            <person name="Andrzejewski T.M."/>
            <person name="Davidsen T.M."/>
            <person name="Wayne K.J."/>
            <person name="Tettelin H."/>
            <person name="Glass J.I."/>
            <person name="Rusch D."/>
            <person name="Podicherti R."/>
            <person name="Tsui H.-C.T."/>
            <person name="Winkler M.E."/>
        </authorList>
    </citation>
    <scope>NUCLEOTIDE SEQUENCE</scope>
</reference>
<name>A0A383DE95_9ZZZZ</name>
<dbReference type="AlphaFoldDB" id="A0A383DE95"/>
<evidence type="ECO:0000313" key="2">
    <source>
        <dbReference type="EMBL" id="SVE42619.1"/>
    </source>
</evidence>
<keyword evidence="1" id="KW-0812">Transmembrane</keyword>
<sequence length="59" mass="6828">ERFAVEYYKTYIQRNMSGKFQPGLARIQEALDTREKFHYLALVIIAGLAVLYAYELAAL</sequence>
<protein>
    <submittedName>
        <fullName evidence="2">Uncharacterized protein</fullName>
    </submittedName>
</protein>
<feature type="transmembrane region" description="Helical" evidence="1">
    <location>
        <begin position="37"/>
        <end position="54"/>
    </location>
</feature>
<organism evidence="2">
    <name type="scientific">marine metagenome</name>
    <dbReference type="NCBI Taxonomy" id="408172"/>
    <lineage>
        <taxon>unclassified sequences</taxon>
        <taxon>metagenomes</taxon>
        <taxon>ecological metagenomes</taxon>
    </lineage>
</organism>
<feature type="non-terminal residue" evidence="2">
    <location>
        <position position="1"/>
    </location>
</feature>
<accession>A0A383DE95</accession>
<keyword evidence="1" id="KW-0472">Membrane</keyword>
<keyword evidence="1" id="KW-1133">Transmembrane helix</keyword>
<proteinExistence type="predicted"/>
<gene>
    <name evidence="2" type="ORF">METZ01_LOCUS495473</name>
</gene>
<dbReference type="EMBL" id="UINC01216470">
    <property type="protein sequence ID" value="SVE42619.1"/>
    <property type="molecule type" value="Genomic_DNA"/>
</dbReference>
<evidence type="ECO:0000256" key="1">
    <source>
        <dbReference type="SAM" id="Phobius"/>
    </source>
</evidence>